<organism evidence="6">
    <name type="scientific">freshwater metagenome</name>
    <dbReference type="NCBI Taxonomy" id="449393"/>
    <lineage>
        <taxon>unclassified sequences</taxon>
        <taxon>metagenomes</taxon>
        <taxon>ecological metagenomes</taxon>
    </lineage>
</organism>
<dbReference type="InterPro" id="IPR041526">
    <property type="entry name" value="DAPG_hydrolase"/>
</dbReference>
<proteinExistence type="predicted"/>
<evidence type="ECO:0000256" key="3">
    <source>
        <dbReference type="ARBA" id="ARBA00022801"/>
    </source>
</evidence>
<comment type="cofactor">
    <cofactor evidence="1">
        <name>Zn(2+)</name>
        <dbReference type="ChEBI" id="CHEBI:29105"/>
    </cofactor>
</comment>
<sequence length="274" mass="29570">MKLPAPRPVNGRHLGWSANELATRPYARFWNPVMSDISPEAHRAVANSPMAEALLPSKDEAIGSIIDAEVQNGFTITSAGAIHVNLLTEMPGVTPAMIDWWFGWHSDSPERYKLWHPLAHVHAQWASQPPAASIGRARYVGFTSQVDEYLGSAMIRGAIQFRTPAEIGLVDGAVAAGSDATAVCARVGLVDAPVDLGYLAHHVAAVPGGSVMRSRFWLGKPYLAARNAPMRAVVPIAKRLIGLTELDARALLVHCSQEMTHLASFLPALHEQEA</sequence>
<dbReference type="AlphaFoldDB" id="A0A6J7EXT2"/>
<protein>
    <submittedName>
        <fullName evidence="6">Unannotated protein</fullName>
    </submittedName>
</protein>
<reference evidence="6" key="1">
    <citation type="submission" date="2020-05" db="EMBL/GenBank/DDBJ databases">
        <authorList>
            <person name="Chiriac C."/>
            <person name="Salcher M."/>
            <person name="Ghai R."/>
            <person name="Kavagutti S V."/>
        </authorList>
    </citation>
    <scope>NUCLEOTIDE SEQUENCE</scope>
</reference>
<evidence type="ECO:0000259" key="5">
    <source>
        <dbReference type="Pfam" id="PF18089"/>
    </source>
</evidence>
<accession>A0A6J7EXT2</accession>
<evidence type="ECO:0000256" key="4">
    <source>
        <dbReference type="ARBA" id="ARBA00022833"/>
    </source>
</evidence>
<evidence type="ECO:0000256" key="2">
    <source>
        <dbReference type="ARBA" id="ARBA00022723"/>
    </source>
</evidence>
<feature type="domain" description="DAPG hydrolase PhiG" evidence="5">
    <location>
        <begin position="68"/>
        <end position="270"/>
    </location>
</feature>
<dbReference type="EMBL" id="CAFBLS010000284">
    <property type="protein sequence ID" value="CAB4885790.1"/>
    <property type="molecule type" value="Genomic_DNA"/>
</dbReference>
<name>A0A6J7EXT2_9ZZZZ</name>
<dbReference type="Pfam" id="PF18089">
    <property type="entry name" value="DAPG_hydrolase"/>
    <property type="match status" value="1"/>
</dbReference>
<dbReference type="GO" id="GO:0016787">
    <property type="term" value="F:hydrolase activity"/>
    <property type="evidence" value="ECO:0007669"/>
    <property type="project" value="UniProtKB-KW"/>
</dbReference>
<keyword evidence="4" id="KW-0862">Zinc</keyword>
<gene>
    <name evidence="6" type="ORF">UFOPK3402_01812</name>
</gene>
<evidence type="ECO:0000313" key="6">
    <source>
        <dbReference type="EMBL" id="CAB4885790.1"/>
    </source>
</evidence>
<keyword evidence="3" id="KW-0378">Hydrolase</keyword>
<dbReference type="GO" id="GO:0046872">
    <property type="term" value="F:metal ion binding"/>
    <property type="evidence" value="ECO:0007669"/>
    <property type="project" value="UniProtKB-KW"/>
</dbReference>
<keyword evidence="2" id="KW-0479">Metal-binding</keyword>
<evidence type="ECO:0000256" key="1">
    <source>
        <dbReference type="ARBA" id="ARBA00001947"/>
    </source>
</evidence>